<evidence type="ECO:0000256" key="6">
    <source>
        <dbReference type="ARBA" id="ARBA00023274"/>
    </source>
</evidence>
<reference evidence="10" key="1">
    <citation type="journal article" date="2020" name="Stud. Mycol.">
        <title>101 Dothideomycetes genomes: a test case for predicting lifestyles and emergence of pathogens.</title>
        <authorList>
            <person name="Haridas S."/>
            <person name="Albert R."/>
            <person name="Binder M."/>
            <person name="Bloem J."/>
            <person name="Labutti K."/>
            <person name="Salamov A."/>
            <person name="Andreopoulos B."/>
            <person name="Baker S."/>
            <person name="Barry K."/>
            <person name="Bills G."/>
            <person name="Bluhm B."/>
            <person name="Cannon C."/>
            <person name="Castanera R."/>
            <person name="Culley D."/>
            <person name="Daum C."/>
            <person name="Ezra D."/>
            <person name="Gonzalez J."/>
            <person name="Henrissat B."/>
            <person name="Kuo A."/>
            <person name="Liang C."/>
            <person name="Lipzen A."/>
            <person name="Lutzoni F."/>
            <person name="Magnuson J."/>
            <person name="Mondo S."/>
            <person name="Nolan M."/>
            <person name="Ohm R."/>
            <person name="Pangilinan J."/>
            <person name="Park H.-J."/>
            <person name="Ramirez L."/>
            <person name="Alfaro M."/>
            <person name="Sun H."/>
            <person name="Tritt A."/>
            <person name="Yoshinaga Y."/>
            <person name="Zwiers L.-H."/>
            <person name="Turgeon B."/>
            <person name="Goodwin S."/>
            <person name="Spatafora J."/>
            <person name="Crous P."/>
            <person name="Grigoriev I."/>
        </authorList>
    </citation>
    <scope>NUCLEOTIDE SEQUENCE</scope>
    <source>
        <strain evidence="10">CBS 122368</strain>
    </source>
</reference>
<keyword evidence="6" id="KW-0687">Ribonucleoprotein</keyword>
<dbReference type="GO" id="GO:0005762">
    <property type="term" value="C:mitochondrial large ribosomal subunit"/>
    <property type="evidence" value="ECO:0007669"/>
    <property type="project" value="TreeGrafter"/>
</dbReference>
<dbReference type="Gene3D" id="3.90.79.10">
    <property type="entry name" value="Nucleoside Triphosphate Pyrophosphohydrolase"/>
    <property type="match status" value="1"/>
</dbReference>
<gene>
    <name evidence="10" type="ORF">BU26DRAFT_519961</name>
</gene>
<evidence type="ECO:0000313" key="10">
    <source>
        <dbReference type="EMBL" id="KAF2248233.1"/>
    </source>
</evidence>
<evidence type="ECO:0000256" key="8">
    <source>
        <dbReference type="SAM" id="MobiDB-lite"/>
    </source>
</evidence>
<keyword evidence="5" id="KW-0496">Mitochondrion</keyword>
<evidence type="ECO:0000256" key="5">
    <source>
        <dbReference type="ARBA" id="ARBA00023128"/>
    </source>
</evidence>
<evidence type="ECO:0000256" key="2">
    <source>
        <dbReference type="ARBA" id="ARBA00009070"/>
    </source>
</evidence>
<keyword evidence="3" id="KW-0809">Transit peptide</keyword>
<dbReference type="EMBL" id="ML987196">
    <property type="protein sequence ID" value="KAF2248233.1"/>
    <property type="molecule type" value="Genomic_DNA"/>
</dbReference>
<dbReference type="AlphaFoldDB" id="A0A6A6IFD9"/>
<proteinExistence type="inferred from homology"/>
<dbReference type="InterPro" id="IPR040008">
    <property type="entry name" value="Ribosomal_mL46"/>
</dbReference>
<dbReference type="PANTHER" id="PTHR13124:SF12">
    <property type="entry name" value="LARGE RIBOSOMAL SUBUNIT PROTEIN ML46"/>
    <property type="match status" value="1"/>
</dbReference>
<dbReference type="Proteomes" id="UP000800094">
    <property type="component" value="Unassembled WGS sequence"/>
</dbReference>
<dbReference type="InterPro" id="IPR021757">
    <property type="entry name" value="Ribosomal_mL46_N"/>
</dbReference>
<keyword evidence="4" id="KW-0689">Ribosomal protein</keyword>
<evidence type="ECO:0000256" key="3">
    <source>
        <dbReference type="ARBA" id="ARBA00022946"/>
    </source>
</evidence>
<evidence type="ECO:0000256" key="7">
    <source>
        <dbReference type="ARBA" id="ARBA00035190"/>
    </source>
</evidence>
<accession>A0A6A6IFD9</accession>
<sequence>MNAGQQTTRRLASRAGQSICRSCKDTRARNYASAAAAAVQTEDQIAQHVPPVAQISPSTSYAVNAGVVLSRPPQITRDLHPFESAFFLYQRRLNERLALPFTRYFYFKKRTPADLEWKRKMRQRLTPARDIGRYKGYGEEAWNDEILVGAKESDLQWQVERLLKDSEQSGIEGQVEEGGEGSSTPNAGKKVEHEPVERPMPRVTEADLKNDVKSLNRALQRTLYLLVKNKEGHWMFPQDKLANETLHAAAHRILGLAGGVNMNTWVVGNVPIGHHQQDYLEPTKTASGLNEFGLKTFFMKARIMAGQANLKDNKLGLTDFKWLAKDEIQKEVDRKYWQSIKNMLAER</sequence>
<dbReference type="InterPro" id="IPR033650">
    <property type="entry name" value="Ribosomal_mL46_NUDIX"/>
</dbReference>
<dbReference type="GO" id="GO:0003735">
    <property type="term" value="F:structural constituent of ribosome"/>
    <property type="evidence" value="ECO:0007669"/>
    <property type="project" value="InterPro"/>
</dbReference>
<evidence type="ECO:0000256" key="4">
    <source>
        <dbReference type="ARBA" id="ARBA00022980"/>
    </source>
</evidence>
<dbReference type="Pfam" id="PF11788">
    <property type="entry name" value="MRP-L46"/>
    <property type="match status" value="1"/>
</dbReference>
<comment type="subcellular location">
    <subcellularLocation>
        <location evidence="1">Mitochondrion</location>
    </subcellularLocation>
</comment>
<organism evidence="10 11">
    <name type="scientific">Trematosphaeria pertusa</name>
    <dbReference type="NCBI Taxonomy" id="390896"/>
    <lineage>
        <taxon>Eukaryota</taxon>
        <taxon>Fungi</taxon>
        <taxon>Dikarya</taxon>
        <taxon>Ascomycota</taxon>
        <taxon>Pezizomycotina</taxon>
        <taxon>Dothideomycetes</taxon>
        <taxon>Pleosporomycetidae</taxon>
        <taxon>Pleosporales</taxon>
        <taxon>Massarineae</taxon>
        <taxon>Trematosphaeriaceae</taxon>
        <taxon>Trematosphaeria</taxon>
    </lineage>
</organism>
<dbReference type="CDD" id="cd04661">
    <property type="entry name" value="NUDIX_MRP_L46"/>
    <property type="match status" value="1"/>
</dbReference>
<evidence type="ECO:0000259" key="9">
    <source>
        <dbReference type="Pfam" id="PF11788"/>
    </source>
</evidence>
<dbReference type="FunFam" id="3.90.79.10:FF:000018">
    <property type="entry name" value="39S ribosomal protein L46, mitochondrial"/>
    <property type="match status" value="1"/>
</dbReference>
<evidence type="ECO:0000256" key="1">
    <source>
        <dbReference type="ARBA" id="ARBA00004173"/>
    </source>
</evidence>
<dbReference type="PANTHER" id="PTHR13124">
    <property type="entry name" value="39S RIBOSOMAL PROTEIN L46, MITOCHONDRIAL PRECURSOR-RELATED"/>
    <property type="match status" value="1"/>
</dbReference>
<feature type="domain" description="Large ribosomal subunit protein mL46 N-terminal" evidence="9">
    <location>
        <begin position="61"/>
        <end position="207"/>
    </location>
</feature>
<protein>
    <recommendedName>
        <fullName evidence="7">Large ribosomal subunit protein mL46</fullName>
    </recommendedName>
</protein>
<feature type="region of interest" description="Disordered" evidence="8">
    <location>
        <begin position="168"/>
        <end position="196"/>
    </location>
</feature>
<dbReference type="RefSeq" id="XP_033683237.1">
    <property type="nucleotide sequence ID" value="XM_033829190.1"/>
</dbReference>
<dbReference type="GO" id="GO:0005743">
    <property type="term" value="C:mitochondrial inner membrane"/>
    <property type="evidence" value="ECO:0007669"/>
    <property type="project" value="UniProtKB-ARBA"/>
</dbReference>
<name>A0A6A6IFD9_9PLEO</name>
<evidence type="ECO:0000313" key="11">
    <source>
        <dbReference type="Proteomes" id="UP000800094"/>
    </source>
</evidence>
<dbReference type="OrthoDB" id="414075at2759"/>
<comment type="similarity">
    <text evidence="2">Belongs to the mitochondrion-specific ribosomal protein mL46 family.</text>
</comment>
<keyword evidence="11" id="KW-1185">Reference proteome</keyword>
<dbReference type="GeneID" id="54582520"/>